<proteinExistence type="inferred from homology"/>
<feature type="transmembrane region" description="Helical" evidence="8">
    <location>
        <begin position="210"/>
        <end position="230"/>
    </location>
</feature>
<keyword evidence="3 8" id="KW-0813">Transport</keyword>
<feature type="transmembrane region" description="Helical" evidence="8">
    <location>
        <begin position="236"/>
        <end position="260"/>
    </location>
</feature>
<accession>A0ABX8RBI9</accession>
<feature type="transmembrane region" description="Helical" evidence="8">
    <location>
        <begin position="98"/>
        <end position="118"/>
    </location>
</feature>
<feature type="transmembrane region" description="Helical" evidence="8">
    <location>
        <begin position="349"/>
        <end position="371"/>
    </location>
</feature>
<feature type="transmembrane region" description="Helical" evidence="8">
    <location>
        <begin position="414"/>
        <end position="431"/>
    </location>
</feature>
<protein>
    <submittedName>
        <fullName evidence="9">Sodium:alanine symporter family protein</fullName>
    </submittedName>
</protein>
<keyword evidence="7 8" id="KW-0472">Membrane</keyword>
<evidence type="ECO:0000256" key="2">
    <source>
        <dbReference type="ARBA" id="ARBA00009261"/>
    </source>
</evidence>
<dbReference type="PANTHER" id="PTHR30330">
    <property type="entry name" value="AGSS FAMILY TRANSPORTER, SODIUM-ALANINE"/>
    <property type="match status" value="1"/>
</dbReference>
<dbReference type="EMBL" id="CP078093">
    <property type="protein sequence ID" value="QXM05270.1"/>
    <property type="molecule type" value="Genomic_DNA"/>
</dbReference>
<dbReference type="NCBIfam" id="TIGR00835">
    <property type="entry name" value="agcS"/>
    <property type="match status" value="1"/>
</dbReference>
<dbReference type="PANTHER" id="PTHR30330:SF3">
    <property type="entry name" value="TRANSCRIPTIONAL REGULATOR, LRP FAMILY"/>
    <property type="match status" value="1"/>
</dbReference>
<reference evidence="9" key="1">
    <citation type="submission" date="2021-07" db="EMBL/GenBank/DDBJ databases">
        <title>Complete genome sequence of Crassaminicella sp. 143-21, isolated from a deep-sea hydrothermal vent.</title>
        <authorList>
            <person name="Li X."/>
        </authorList>
    </citation>
    <scope>NUCLEOTIDE SEQUENCE</scope>
    <source>
        <strain evidence="9">143-21</strain>
    </source>
</reference>
<name>A0ABX8RBI9_9CLOT</name>
<dbReference type="RefSeq" id="WP_218281970.1">
    <property type="nucleotide sequence ID" value="NZ_CP078093.1"/>
</dbReference>
<comment type="similarity">
    <text evidence="2 8">Belongs to the alanine or glycine:cation symporter (AGCS) (TC 2.A.25) family.</text>
</comment>
<evidence type="ECO:0000313" key="10">
    <source>
        <dbReference type="Proteomes" id="UP000886818"/>
    </source>
</evidence>
<evidence type="ECO:0000256" key="3">
    <source>
        <dbReference type="ARBA" id="ARBA00022448"/>
    </source>
</evidence>
<feature type="transmembrane region" description="Helical" evidence="8">
    <location>
        <begin position="73"/>
        <end position="92"/>
    </location>
</feature>
<evidence type="ECO:0000256" key="5">
    <source>
        <dbReference type="ARBA" id="ARBA00022692"/>
    </source>
</evidence>
<keyword evidence="5 8" id="KW-0812">Transmembrane</keyword>
<dbReference type="Pfam" id="PF01235">
    <property type="entry name" value="Na_Ala_symp"/>
    <property type="match status" value="1"/>
</dbReference>
<comment type="subcellular location">
    <subcellularLocation>
        <location evidence="1 8">Cell membrane</location>
        <topology evidence="1 8">Multi-pass membrane protein</topology>
    </subcellularLocation>
</comment>
<feature type="transmembrane region" description="Helical" evidence="8">
    <location>
        <begin position="14"/>
        <end position="38"/>
    </location>
</feature>
<dbReference type="InterPro" id="IPR001463">
    <property type="entry name" value="Na/Ala_symport"/>
</dbReference>
<feature type="transmembrane region" description="Helical" evidence="8">
    <location>
        <begin position="304"/>
        <end position="325"/>
    </location>
</feature>
<dbReference type="Proteomes" id="UP000886818">
    <property type="component" value="Chromosome"/>
</dbReference>
<evidence type="ECO:0000256" key="6">
    <source>
        <dbReference type="ARBA" id="ARBA00022989"/>
    </source>
</evidence>
<feature type="transmembrane region" description="Helical" evidence="8">
    <location>
        <begin position="138"/>
        <end position="157"/>
    </location>
</feature>
<feature type="transmembrane region" description="Helical" evidence="8">
    <location>
        <begin position="177"/>
        <end position="198"/>
    </location>
</feature>
<gene>
    <name evidence="9" type="ORF">KVH43_07645</name>
</gene>
<keyword evidence="6 8" id="KW-1133">Transmembrane helix</keyword>
<feature type="transmembrane region" description="Helical" evidence="8">
    <location>
        <begin position="391"/>
        <end position="408"/>
    </location>
</feature>
<evidence type="ECO:0000256" key="1">
    <source>
        <dbReference type="ARBA" id="ARBA00004651"/>
    </source>
</evidence>
<evidence type="ECO:0000256" key="7">
    <source>
        <dbReference type="ARBA" id="ARBA00023136"/>
    </source>
</evidence>
<keyword evidence="10" id="KW-1185">Reference proteome</keyword>
<organism evidence="9 10">
    <name type="scientific">Crassaminicella indica</name>
    <dbReference type="NCBI Taxonomy" id="2855394"/>
    <lineage>
        <taxon>Bacteria</taxon>
        <taxon>Bacillati</taxon>
        <taxon>Bacillota</taxon>
        <taxon>Clostridia</taxon>
        <taxon>Eubacteriales</taxon>
        <taxon>Clostridiaceae</taxon>
        <taxon>Crassaminicella</taxon>
    </lineage>
</organism>
<keyword evidence="8" id="KW-0769">Symport</keyword>
<evidence type="ECO:0000256" key="4">
    <source>
        <dbReference type="ARBA" id="ARBA00022475"/>
    </source>
</evidence>
<evidence type="ECO:0000313" key="9">
    <source>
        <dbReference type="EMBL" id="QXM05270.1"/>
    </source>
</evidence>
<keyword evidence="4 8" id="KW-1003">Cell membrane</keyword>
<dbReference type="PROSITE" id="PS00873">
    <property type="entry name" value="NA_ALANINE_SYMP"/>
    <property type="match status" value="1"/>
</dbReference>
<sequence>MEEFLDLIAKISGWIWGMPMMIILVGGGIWMSIALGFFQFRYCPFIIKETFGKIFAKAEGEGTISPFQAATSALASTIGASNIVGVPVAIAFGGPGAIFWMWLVAIFGCALKFSEVMLGIKYREKNEEGNYVGGPMYYLSKGIAPILGTLFAFGLMIELIPSIATQTVSVVQTANTIGIPNIATGIVVAAIVGLVVYGGIRRIAQVTEKLVPFMAILYFIGAVIIILTNITEVPVAIGLIFKHAFTPASAAGGFAGAGIATAMRWGIARGVYSNEAGMGTAPIAHAAAVTDHPARQAMWGIFEVIVDTLIVCTTTALVVLTTGIWKEVPASEAASMPARAFQGLMGDSIGGGIVTFSILLFVLSTIIVIVYYGEKQAEYLFGTKFSKVMRAVYILSIFLGAVGGIEFLYQFLDILLAAIIIPNMIGVVLMTKEIRKMKNEFFNDPKFYPSAKIKDRSSI</sequence>
<evidence type="ECO:0000256" key="8">
    <source>
        <dbReference type="RuleBase" id="RU363064"/>
    </source>
</evidence>